<comment type="caution">
    <text evidence="1">The sequence shown here is derived from an EMBL/GenBank/DDBJ whole genome shotgun (WGS) entry which is preliminary data.</text>
</comment>
<reference evidence="1" key="1">
    <citation type="journal article" date="2022" name="Plant J.">
        <title>Strategies of tolerance reflected in two North American maple genomes.</title>
        <authorList>
            <person name="McEvoy S.L."/>
            <person name="Sezen U.U."/>
            <person name="Trouern-Trend A."/>
            <person name="McMahon S.M."/>
            <person name="Schaberg P.G."/>
            <person name="Yang J."/>
            <person name="Wegrzyn J.L."/>
            <person name="Swenson N.G."/>
        </authorList>
    </citation>
    <scope>NUCLEOTIDE SEQUENCE</scope>
    <source>
        <strain evidence="1">NS2018</strain>
    </source>
</reference>
<keyword evidence="2" id="KW-1185">Reference proteome</keyword>
<dbReference type="EMBL" id="JAUESC010000004">
    <property type="protein sequence ID" value="KAK0597709.1"/>
    <property type="molecule type" value="Genomic_DNA"/>
</dbReference>
<dbReference type="Proteomes" id="UP001168877">
    <property type="component" value="Unassembled WGS sequence"/>
</dbReference>
<accession>A0AA39ST99</accession>
<sequence length="73" mass="8420">MWKLCDFVADSGPHAQLHLHPSSISISRRCSSRRRRSSPSALFAASHDSHQDWMCRTKKIFRSIVKLDPLESR</sequence>
<evidence type="ECO:0000313" key="1">
    <source>
        <dbReference type="EMBL" id="KAK0597709.1"/>
    </source>
</evidence>
<proteinExistence type="predicted"/>
<gene>
    <name evidence="1" type="ORF">LWI29_027875</name>
</gene>
<dbReference type="AlphaFoldDB" id="A0AA39ST99"/>
<protein>
    <submittedName>
        <fullName evidence="1">Uncharacterized protein</fullName>
    </submittedName>
</protein>
<reference evidence="1" key="2">
    <citation type="submission" date="2023-06" db="EMBL/GenBank/DDBJ databases">
        <authorList>
            <person name="Swenson N.G."/>
            <person name="Wegrzyn J.L."/>
            <person name="Mcevoy S.L."/>
        </authorList>
    </citation>
    <scope>NUCLEOTIDE SEQUENCE</scope>
    <source>
        <strain evidence="1">NS2018</strain>
        <tissue evidence="1">Leaf</tissue>
    </source>
</reference>
<name>A0AA39ST99_ACESA</name>
<organism evidence="1 2">
    <name type="scientific">Acer saccharum</name>
    <name type="common">Sugar maple</name>
    <dbReference type="NCBI Taxonomy" id="4024"/>
    <lineage>
        <taxon>Eukaryota</taxon>
        <taxon>Viridiplantae</taxon>
        <taxon>Streptophyta</taxon>
        <taxon>Embryophyta</taxon>
        <taxon>Tracheophyta</taxon>
        <taxon>Spermatophyta</taxon>
        <taxon>Magnoliopsida</taxon>
        <taxon>eudicotyledons</taxon>
        <taxon>Gunneridae</taxon>
        <taxon>Pentapetalae</taxon>
        <taxon>rosids</taxon>
        <taxon>malvids</taxon>
        <taxon>Sapindales</taxon>
        <taxon>Sapindaceae</taxon>
        <taxon>Hippocastanoideae</taxon>
        <taxon>Acereae</taxon>
        <taxon>Acer</taxon>
    </lineage>
</organism>
<evidence type="ECO:0000313" key="2">
    <source>
        <dbReference type="Proteomes" id="UP001168877"/>
    </source>
</evidence>